<comment type="similarity">
    <text evidence="1 2">Belongs to the phD/YefM antitoxin family.</text>
</comment>
<dbReference type="Gene3D" id="1.10.1220.170">
    <property type="match status" value="1"/>
</dbReference>
<dbReference type="Proteomes" id="UP000261706">
    <property type="component" value="Unassembled WGS sequence"/>
</dbReference>
<evidence type="ECO:0000256" key="2">
    <source>
        <dbReference type="RuleBase" id="RU362080"/>
    </source>
</evidence>
<dbReference type="InterPro" id="IPR036165">
    <property type="entry name" value="YefM-like_sf"/>
</dbReference>
<dbReference type="PANTHER" id="PTHR33713">
    <property type="entry name" value="ANTITOXIN YAFN-RELATED"/>
    <property type="match status" value="1"/>
</dbReference>
<gene>
    <name evidence="3" type="ORF">DDY47_02120</name>
</gene>
<dbReference type="PANTHER" id="PTHR33713:SF10">
    <property type="entry name" value="ANTITOXIN YAFN"/>
    <property type="match status" value="1"/>
</dbReference>
<evidence type="ECO:0000313" key="4">
    <source>
        <dbReference type="Proteomes" id="UP000261706"/>
    </source>
</evidence>
<proteinExistence type="inferred from homology"/>
<dbReference type="Pfam" id="PF02604">
    <property type="entry name" value="PhdYeFM_antitox"/>
    <property type="match status" value="1"/>
</dbReference>
<dbReference type="InterPro" id="IPR006442">
    <property type="entry name" value="Antitoxin_Phd/YefM"/>
</dbReference>
<organism evidence="3 4">
    <name type="scientific">candidate division WWE3 bacterium</name>
    <dbReference type="NCBI Taxonomy" id="2053526"/>
    <lineage>
        <taxon>Bacteria</taxon>
        <taxon>Katanobacteria</taxon>
    </lineage>
</organism>
<name>A0A354G3X4_UNCKA</name>
<dbReference type="Gene3D" id="3.40.1620.10">
    <property type="entry name" value="YefM-like domain"/>
    <property type="match status" value="1"/>
</dbReference>
<dbReference type="NCBIfam" id="TIGR01552">
    <property type="entry name" value="phd_fam"/>
    <property type="match status" value="1"/>
</dbReference>
<dbReference type="InterPro" id="IPR051405">
    <property type="entry name" value="phD/YefM_antitoxin"/>
</dbReference>
<evidence type="ECO:0000256" key="1">
    <source>
        <dbReference type="ARBA" id="ARBA00009981"/>
    </source>
</evidence>
<protein>
    <recommendedName>
        <fullName evidence="2">Antitoxin</fullName>
    </recommendedName>
</protein>
<dbReference type="SUPFAM" id="SSF143120">
    <property type="entry name" value="YefM-like"/>
    <property type="match status" value="1"/>
</dbReference>
<sequence>MYIKNMDKLISLSNARAKFPEIVRKVSTTLDRVVITVNGQPKATLVNSEELEALEETAEVLSIPGAKDSILEGLRQAKKGKGVALSDLE</sequence>
<evidence type="ECO:0000313" key="3">
    <source>
        <dbReference type="EMBL" id="HBI35712.1"/>
    </source>
</evidence>
<comment type="function">
    <text evidence="2">Antitoxin component of a type II toxin-antitoxin (TA) system.</text>
</comment>
<reference evidence="3 4" key="1">
    <citation type="journal article" date="2018" name="Nat. Biotechnol.">
        <title>A standardized bacterial taxonomy based on genome phylogeny substantially revises the tree of life.</title>
        <authorList>
            <person name="Parks D.H."/>
            <person name="Chuvochina M."/>
            <person name="Waite D.W."/>
            <person name="Rinke C."/>
            <person name="Skarshewski A."/>
            <person name="Chaumeil P.A."/>
            <person name="Hugenholtz P."/>
        </authorList>
    </citation>
    <scope>NUCLEOTIDE SEQUENCE [LARGE SCALE GENOMIC DNA]</scope>
    <source>
        <strain evidence="3">UBA12146</strain>
    </source>
</reference>
<accession>A0A354G3X4</accession>
<comment type="caution">
    <text evidence="3">The sequence shown here is derived from an EMBL/GenBank/DDBJ whole genome shotgun (WGS) entry which is preliminary data.</text>
</comment>
<dbReference type="EMBL" id="DNVO01000028">
    <property type="protein sequence ID" value="HBI35712.1"/>
    <property type="molecule type" value="Genomic_DNA"/>
</dbReference>
<dbReference type="AlphaFoldDB" id="A0A354G3X4"/>